<keyword evidence="2" id="KW-1185">Reference proteome</keyword>
<name>A0A494XPH5_9BURK</name>
<gene>
    <name evidence="1" type="ORF">D7S89_03325</name>
</gene>
<protein>
    <submittedName>
        <fullName evidence="1">Uncharacterized protein</fullName>
    </submittedName>
</protein>
<comment type="caution">
    <text evidence="1">The sequence shown here is derived from an EMBL/GenBank/DDBJ whole genome shotgun (WGS) entry which is preliminary data.</text>
</comment>
<evidence type="ECO:0000313" key="2">
    <source>
        <dbReference type="Proteomes" id="UP000280434"/>
    </source>
</evidence>
<dbReference type="EMBL" id="RBZV01000001">
    <property type="protein sequence ID" value="RKP52550.1"/>
    <property type="molecule type" value="Genomic_DNA"/>
</dbReference>
<dbReference type="AlphaFoldDB" id="A0A494XPH5"/>
<sequence>MLGRAVGGNEDLKNFMLHTMQNSNGYPAGMSEEEAIEKMNQINVGGHVLIFPDDKDKPVKIDEKTEMSWHQYSEHNAGASSHFLVIGPQRPPELNGVRQIAMRNSAGAQLINQLPRSLQRMPEQH</sequence>
<proteinExistence type="predicted"/>
<accession>A0A494XPH5</accession>
<organism evidence="1 2">
    <name type="scientific">Trinickia fusca</name>
    <dbReference type="NCBI Taxonomy" id="2419777"/>
    <lineage>
        <taxon>Bacteria</taxon>
        <taxon>Pseudomonadati</taxon>
        <taxon>Pseudomonadota</taxon>
        <taxon>Betaproteobacteria</taxon>
        <taxon>Burkholderiales</taxon>
        <taxon>Burkholderiaceae</taxon>
        <taxon>Trinickia</taxon>
    </lineage>
</organism>
<evidence type="ECO:0000313" key="1">
    <source>
        <dbReference type="EMBL" id="RKP52550.1"/>
    </source>
</evidence>
<dbReference type="Proteomes" id="UP000280434">
    <property type="component" value="Unassembled WGS sequence"/>
</dbReference>
<reference evidence="1 2" key="1">
    <citation type="submission" date="2018-10" db="EMBL/GenBank/DDBJ databases">
        <title>Paraburkholderia sp. 7MK8-2, isolated from soil.</title>
        <authorList>
            <person name="Gao Z.-H."/>
            <person name="Qiu L.-H."/>
        </authorList>
    </citation>
    <scope>NUCLEOTIDE SEQUENCE [LARGE SCALE GENOMIC DNA]</scope>
    <source>
        <strain evidence="1 2">7MK8-2</strain>
    </source>
</reference>